<accession>A0A1E5GNP3</accession>
<dbReference type="EMBL" id="MIJZ01000001">
    <property type="protein sequence ID" value="OEG14324.1"/>
    <property type="molecule type" value="Genomic_DNA"/>
</dbReference>
<protein>
    <submittedName>
        <fullName evidence="1">Uncharacterized protein</fullName>
    </submittedName>
</protein>
<dbReference type="Proteomes" id="UP000094068">
    <property type="component" value="Unassembled WGS sequence"/>
</dbReference>
<evidence type="ECO:0000313" key="1">
    <source>
        <dbReference type="EMBL" id="OEG14324.1"/>
    </source>
</evidence>
<dbReference type="STRING" id="903984.BCR21_04865"/>
<comment type="caution">
    <text evidence="1">The sequence shown here is derived from an EMBL/GenBank/DDBJ whole genome shotgun (WGS) entry which is preliminary data.</text>
</comment>
<reference evidence="2" key="1">
    <citation type="submission" date="2016-09" db="EMBL/GenBank/DDBJ databases">
        <authorList>
            <person name="Gulvik C.A."/>
        </authorList>
    </citation>
    <scope>NUCLEOTIDE SEQUENCE [LARGE SCALE GENOMIC DNA]</scope>
    <source>
        <strain evidence="2">DSM 23328</strain>
    </source>
</reference>
<gene>
    <name evidence="1" type="ORF">BCR21_04865</name>
</gene>
<keyword evidence="2" id="KW-1185">Reference proteome</keyword>
<evidence type="ECO:0000313" key="2">
    <source>
        <dbReference type="Proteomes" id="UP000094068"/>
    </source>
</evidence>
<proteinExistence type="predicted"/>
<dbReference type="AlphaFoldDB" id="A0A1E5GNP3"/>
<organism evidence="1 2">
    <name type="scientific">Enterococcus ureasiticus</name>
    <dbReference type="NCBI Taxonomy" id="903984"/>
    <lineage>
        <taxon>Bacteria</taxon>
        <taxon>Bacillati</taxon>
        <taxon>Bacillota</taxon>
        <taxon>Bacilli</taxon>
        <taxon>Lactobacillales</taxon>
        <taxon>Enterococcaceae</taxon>
        <taxon>Enterococcus</taxon>
    </lineage>
</organism>
<dbReference type="RefSeq" id="WP_069645363.1">
    <property type="nucleotide sequence ID" value="NZ_MIJZ01000001.1"/>
</dbReference>
<name>A0A1E5GNP3_9ENTE</name>
<sequence length="101" mass="11352">MSFFILYSLNGDQRSFSDLLCNGKQESNLQEENQAAIFLETEADVTEPIVDIQEIEAESPIVSDSIGGYQSDKQPFLTIDEKPGIEKLLNDFAEKMKSVMK</sequence>